<evidence type="ECO:0000313" key="5">
    <source>
        <dbReference type="Proteomes" id="UP001501000"/>
    </source>
</evidence>
<feature type="domain" description="DUF4190" evidence="3">
    <location>
        <begin position="112"/>
        <end position="177"/>
    </location>
</feature>
<feature type="transmembrane region" description="Helical" evidence="2">
    <location>
        <begin position="117"/>
        <end position="148"/>
    </location>
</feature>
<evidence type="ECO:0000256" key="1">
    <source>
        <dbReference type="SAM" id="MobiDB-lite"/>
    </source>
</evidence>
<feature type="region of interest" description="Disordered" evidence="1">
    <location>
        <begin position="1"/>
        <end position="65"/>
    </location>
</feature>
<feature type="transmembrane region" description="Helical" evidence="2">
    <location>
        <begin position="160"/>
        <end position="185"/>
    </location>
</feature>
<keyword evidence="5" id="KW-1185">Reference proteome</keyword>
<dbReference type="Pfam" id="PF13828">
    <property type="entry name" value="DUF4190"/>
    <property type="match status" value="1"/>
</dbReference>
<dbReference type="Proteomes" id="UP001501000">
    <property type="component" value="Unassembled WGS sequence"/>
</dbReference>
<proteinExistence type="predicted"/>
<sequence>MSDNRHQQPGGFDPADPWAPPNRDGVELSKGSATSPVHDQPTVTSMPSAGGPAADVPPPPVAPGGPAAAPGAYGYPAPASAPAAPPGPSYGYPPAYGYGTQPGWGARPANGMGITAMVLGIVAVAGFCFWGLGVVLGIMALVFGVIGMKKANRGEATNRGMALAGVILGSIGIVISGAFLGFLIWSLTQDSSSSGYDEDPFPTSLSATR</sequence>
<dbReference type="EMBL" id="BAABAJ010000024">
    <property type="protein sequence ID" value="GAA3936973.1"/>
    <property type="molecule type" value="Genomic_DNA"/>
</dbReference>
<organism evidence="4 5">
    <name type="scientific">Streptomyces gulbargensis</name>
    <dbReference type="NCBI Taxonomy" id="364901"/>
    <lineage>
        <taxon>Bacteria</taxon>
        <taxon>Bacillati</taxon>
        <taxon>Actinomycetota</taxon>
        <taxon>Actinomycetes</taxon>
        <taxon>Kitasatosporales</taxon>
        <taxon>Streptomycetaceae</taxon>
        <taxon>Streptomyces</taxon>
    </lineage>
</organism>
<comment type="caution">
    <text evidence="4">The sequence shown here is derived from an EMBL/GenBank/DDBJ whole genome shotgun (WGS) entry which is preliminary data.</text>
</comment>
<gene>
    <name evidence="4" type="ORF">GCM10022244_51850</name>
</gene>
<keyword evidence="2" id="KW-0472">Membrane</keyword>
<keyword evidence="2" id="KW-1133">Transmembrane helix</keyword>
<dbReference type="InterPro" id="IPR025241">
    <property type="entry name" value="DUF4190"/>
</dbReference>
<reference evidence="5" key="1">
    <citation type="journal article" date="2019" name="Int. J. Syst. Evol. Microbiol.">
        <title>The Global Catalogue of Microorganisms (GCM) 10K type strain sequencing project: providing services to taxonomists for standard genome sequencing and annotation.</title>
        <authorList>
            <consortium name="The Broad Institute Genomics Platform"/>
            <consortium name="The Broad Institute Genome Sequencing Center for Infectious Disease"/>
            <person name="Wu L."/>
            <person name="Ma J."/>
        </authorList>
    </citation>
    <scope>NUCLEOTIDE SEQUENCE [LARGE SCALE GENOMIC DNA]</scope>
    <source>
        <strain evidence="5">JCM 16956</strain>
    </source>
</reference>
<evidence type="ECO:0000256" key="2">
    <source>
        <dbReference type="SAM" id="Phobius"/>
    </source>
</evidence>
<protein>
    <recommendedName>
        <fullName evidence="3">DUF4190 domain-containing protein</fullName>
    </recommendedName>
</protein>
<name>A0ABP7N804_9ACTN</name>
<evidence type="ECO:0000259" key="3">
    <source>
        <dbReference type="Pfam" id="PF13828"/>
    </source>
</evidence>
<evidence type="ECO:0000313" key="4">
    <source>
        <dbReference type="EMBL" id="GAA3936973.1"/>
    </source>
</evidence>
<keyword evidence="2" id="KW-0812">Transmembrane</keyword>
<accession>A0ABP7N804</accession>
<feature type="compositionally biased region" description="Polar residues" evidence="1">
    <location>
        <begin position="31"/>
        <end position="46"/>
    </location>
</feature>
<dbReference type="RefSeq" id="WP_345286962.1">
    <property type="nucleotide sequence ID" value="NZ_BAABAJ010000024.1"/>
</dbReference>